<evidence type="ECO:0000256" key="6">
    <source>
        <dbReference type="ARBA" id="ARBA00022963"/>
    </source>
</evidence>
<keyword evidence="6" id="KW-0442">Lipid degradation</keyword>
<keyword evidence="10" id="KW-1185">Reference proteome</keyword>
<dbReference type="GO" id="GO:0016298">
    <property type="term" value="F:lipase activity"/>
    <property type="evidence" value="ECO:0007669"/>
    <property type="project" value="InterPro"/>
</dbReference>
<sequence length="300" mass="34280">MFSKTYRMARNYSSLLFLCLLCFFLVRSRANNVPALFIFGDSLLDAGNNNWLSTKAKANYFPYGIDHPLGATGRFTNGRTIADFFAEWLGLKFQRPYMQVATLHIEDIYDGLNYASGSAGIFCETAREHVGINLSMGKQVSLFNKTVKNFLPLRYKSETELANYLSKSIFVVYIGNNDFLFNFEDFLKPNITIRPTNPDEFSSLLVKKLGDYLKELYQLGARKFVVFELPPLGCFPGIAKELRARNECDEKLNSYLKIFNAKYAKVVDDLRSLQGSTFVFAKTFNLTYDIVQNPTHYVID</sequence>
<evidence type="ECO:0000256" key="4">
    <source>
        <dbReference type="ARBA" id="ARBA00022729"/>
    </source>
</evidence>
<reference evidence="10" key="1">
    <citation type="journal article" date="2010" name="Nat. Biotechnol.">
        <title>Draft genome sequence of the oilseed species Ricinus communis.</title>
        <authorList>
            <person name="Chan A.P."/>
            <person name="Crabtree J."/>
            <person name="Zhao Q."/>
            <person name="Lorenzi H."/>
            <person name="Orvis J."/>
            <person name="Puiu D."/>
            <person name="Melake-Berhan A."/>
            <person name="Jones K.M."/>
            <person name="Redman J."/>
            <person name="Chen G."/>
            <person name="Cahoon E.B."/>
            <person name="Gedil M."/>
            <person name="Stanke M."/>
            <person name="Haas B.J."/>
            <person name="Wortman J.R."/>
            <person name="Fraser-Liggett C.M."/>
            <person name="Ravel J."/>
            <person name="Rabinowicz P.D."/>
        </authorList>
    </citation>
    <scope>NUCLEOTIDE SEQUENCE [LARGE SCALE GENOMIC DNA]</scope>
    <source>
        <strain evidence="10">cv. Hale</strain>
    </source>
</reference>
<comment type="similarity">
    <text evidence="2">Belongs to the 'GDSL' lipolytic enzyme family.</text>
</comment>
<evidence type="ECO:0000256" key="3">
    <source>
        <dbReference type="ARBA" id="ARBA00022525"/>
    </source>
</evidence>
<dbReference type="InterPro" id="IPR001087">
    <property type="entry name" value="GDSL"/>
</dbReference>
<evidence type="ECO:0000256" key="2">
    <source>
        <dbReference type="ARBA" id="ARBA00008668"/>
    </source>
</evidence>
<evidence type="ECO:0000256" key="8">
    <source>
        <dbReference type="SAM" id="SignalP"/>
    </source>
</evidence>
<dbReference type="InterPro" id="IPR008265">
    <property type="entry name" value="Lipase_GDSL_AS"/>
</dbReference>
<organism evidence="9 10">
    <name type="scientific">Ricinus communis</name>
    <name type="common">Castor bean</name>
    <dbReference type="NCBI Taxonomy" id="3988"/>
    <lineage>
        <taxon>Eukaryota</taxon>
        <taxon>Viridiplantae</taxon>
        <taxon>Streptophyta</taxon>
        <taxon>Embryophyta</taxon>
        <taxon>Tracheophyta</taxon>
        <taxon>Spermatophyta</taxon>
        <taxon>Magnoliopsida</taxon>
        <taxon>eudicotyledons</taxon>
        <taxon>Gunneridae</taxon>
        <taxon>Pentapetalae</taxon>
        <taxon>rosids</taxon>
        <taxon>fabids</taxon>
        <taxon>Malpighiales</taxon>
        <taxon>Euphorbiaceae</taxon>
        <taxon>Acalyphoideae</taxon>
        <taxon>Acalypheae</taxon>
        <taxon>Ricinus</taxon>
    </lineage>
</organism>
<protein>
    <submittedName>
        <fullName evidence="9">Zinc finger protein, putative</fullName>
    </submittedName>
</protein>
<keyword evidence="7" id="KW-0443">Lipid metabolism</keyword>
<evidence type="ECO:0000256" key="1">
    <source>
        <dbReference type="ARBA" id="ARBA00004613"/>
    </source>
</evidence>
<dbReference type="PROSITE" id="PS01098">
    <property type="entry name" value="LIPASE_GDSL_SER"/>
    <property type="match status" value="1"/>
</dbReference>
<evidence type="ECO:0000256" key="7">
    <source>
        <dbReference type="ARBA" id="ARBA00023098"/>
    </source>
</evidence>
<feature type="chain" id="PRO_5002889718" evidence="8">
    <location>
        <begin position="31"/>
        <end position="300"/>
    </location>
</feature>
<feature type="signal peptide" evidence="8">
    <location>
        <begin position="1"/>
        <end position="30"/>
    </location>
</feature>
<dbReference type="PANTHER" id="PTHR45650:SF14">
    <property type="entry name" value="GDSL ESTERASE_LIPASE 7-LIKE"/>
    <property type="match status" value="1"/>
</dbReference>
<dbReference type="EMBL" id="EQ974181">
    <property type="protein sequence ID" value="EEF32200.1"/>
    <property type="molecule type" value="Genomic_DNA"/>
</dbReference>
<dbReference type="InterPro" id="IPR051238">
    <property type="entry name" value="GDSL_esterase/lipase"/>
</dbReference>
<dbReference type="eggNOG" id="ENOG502QR84">
    <property type="taxonomic scope" value="Eukaryota"/>
</dbReference>
<comment type="subcellular location">
    <subcellularLocation>
        <location evidence="1">Secreted</location>
    </subcellularLocation>
</comment>
<dbReference type="GO" id="GO:0005576">
    <property type="term" value="C:extracellular region"/>
    <property type="evidence" value="ECO:0007669"/>
    <property type="project" value="UniProtKB-SubCell"/>
</dbReference>
<dbReference type="Proteomes" id="UP000008311">
    <property type="component" value="Unassembled WGS sequence"/>
</dbReference>
<dbReference type="InParanoid" id="B9SW17"/>
<keyword evidence="5" id="KW-0378">Hydrolase</keyword>
<keyword evidence="4 8" id="KW-0732">Signal</keyword>
<dbReference type="Gene3D" id="3.40.50.1110">
    <property type="entry name" value="SGNH hydrolase"/>
    <property type="match status" value="1"/>
</dbReference>
<accession>B9SW17</accession>
<proteinExistence type="inferred from homology"/>
<dbReference type="PANTHER" id="PTHR45650">
    <property type="entry name" value="GDSL-LIKE LIPASE/ACYLHYDROLASE-RELATED"/>
    <property type="match status" value="1"/>
</dbReference>
<evidence type="ECO:0000256" key="5">
    <source>
        <dbReference type="ARBA" id="ARBA00022801"/>
    </source>
</evidence>
<gene>
    <name evidence="9" type="ORF">RCOM_0663230</name>
</gene>
<dbReference type="AlphaFoldDB" id="B9SW17"/>
<dbReference type="Pfam" id="PF00657">
    <property type="entry name" value="Lipase_GDSL"/>
    <property type="match status" value="1"/>
</dbReference>
<evidence type="ECO:0000313" key="9">
    <source>
        <dbReference type="EMBL" id="EEF32200.1"/>
    </source>
</evidence>
<dbReference type="SUPFAM" id="SSF52266">
    <property type="entry name" value="SGNH hydrolase"/>
    <property type="match status" value="1"/>
</dbReference>
<keyword evidence="3" id="KW-0964">Secreted</keyword>
<name>B9SW17_RICCO</name>
<dbReference type="GO" id="GO:0016042">
    <property type="term" value="P:lipid catabolic process"/>
    <property type="evidence" value="ECO:0007669"/>
    <property type="project" value="UniProtKB-KW"/>
</dbReference>
<evidence type="ECO:0000313" key="10">
    <source>
        <dbReference type="Proteomes" id="UP000008311"/>
    </source>
</evidence>
<dbReference type="InterPro" id="IPR036514">
    <property type="entry name" value="SGNH_hydro_sf"/>
</dbReference>